<organism evidence="1 2">
    <name type="scientific">Eumeta variegata</name>
    <name type="common">Bagworm moth</name>
    <name type="synonym">Eumeta japonica</name>
    <dbReference type="NCBI Taxonomy" id="151549"/>
    <lineage>
        <taxon>Eukaryota</taxon>
        <taxon>Metazoa</taxon>
        <taxon>Ecdysozoa</taxon>
        <taxon>Arthropoda</taxon>
        <taxon>Hexapoda</taxon>
        <taxon>Insecta</taxon>
        <taxon>Pterygota</taxon>
        <taxon>Neoptera</taxon>
        <taxon>Endopterygota</taxon>
        <taxon>Lepidoptera</taxon>
        <taxon>Glossata</taxon>
        <taxon>Ditrysia</taxon>
        <taxon>Tineoidea</taxon>
        <taxon>Psychidae</taxon>
        <taxon>Oiketicinae</taxon>
        <taxon>Eumeta</taxon>
    </lineage>
</organism>
<evidence type="ECO:0000313" key="2">
    <source>
        <dbReference type="Proteomes" id="UP000299102"/>
    </source>
</evidence>
<accession>A0A4C1Y7C0</accession>
<name>A0A4C1Y7C0_EUMVA</name>
<dbReference type="Proteomes" id="UP000299102">
    <property type="component" value="Unassembled WGS sequence"/>
</dbReference>
<reference evidence="1 2" key="1">
    <citation type="journal article" date="2019" name="Commun. Biol.">
        <title>The bagworm genome reveals a unique fibroin gene that provides high tensile strength.</title>
        <authorList>
            <person name="Kono N."/>
            <person name="Nakamura H."/>
            <person name="Ohtoshi R."/>
            <person name="Tomita M."/>
            <person name="Numata K."/>
            <person name="Arakawa K."/>
        </authorList>
    </citation>
    <scope>NUCLEOTIDE SEQUENCE [LARGE SCALE GENOMIC DNA]</scope>
</reference>
<gene>
    <name evidence="1" type="ORF">EVAR_44882_1</name>
</gene>
<protein>
    <submittedName>
        <fullName evidence="1">Uncharacterized protein</fullName>
    </submittedName>
</protein>
<comment type="caution">
    <text evidence="1">The sequence shown here is derived from an EMBL/GenBank/DDBJ whole genome shotgun (WGS) entry which is preliminary data.</text>
</comment>
<dbReference type="EMBL" id="BGZK01001101">
    <property type="protein sequence ID" value="GBP71243.1"/>
    <property type="molecule type" value="Genomic_DNA"/>
</dbReference>
<dbReference type="AlphaFoldDB" id="A0A4C1Y7C0"/>
<keyword evidence="2" id="KW-1185">Reference proteome</keyword>
<evidence type="ECO:0000313" key="1">
    <source>
        <dbReference type="EMBL" id="GBP71243.1"/>
    </source>
</evidence>
<proteinExistence type="predicted"/>
<sequence length="339" mass="38258">MRAVRTAKWADGGESGLMKVGRRYLRGSGPPELSLAGRKEQRKLLLHICILLCESFPLSGGFRSHLSTEKHDAAARTSVKKTTVSYPVSEPKEQLHIVLYPTRLEDNHIILEDEVEAYKLPSLSYSQYNVEYINARYNHSTSIFCEILPLDQNAISEFLKQPSDDIEDFVLRYYVIKKSTGENQTCLYVFESHKQPNSSDFVRSDIKSSELIQNNPFIIKRQELQRISNRRKKENGASMKTNDTVSSITLEYKTPLRPTTQASLSIFSTEITKDVNNKDTSYRIQSSSESQEGDNSLDIMELEGMKESRSPSNPWYGIIGGVPALSSGYLVSNRGIVGN</sequence>